<keyword evidence="3" id="KW-1185">Reference proteome</keyword>
<proteinExistence type="predicted"/>
<dbReference type="InterPro" id="IPR000326">
    <property type="entry name" value="PAP2/HPO"/>
</dbReference>
<organism evidence="2 3">
    <name type="scientific">Spirosoma utsteinense</name>
    <dbReference type="NCBI Taxonomy" id="2585773"/>
    <lineage>
        <taxon>Bacteria</taxon>
        <taxon>Pseudomonadati</taxon>
        <taxon>Bacteroidota</taxon>
        <taxon>Cytophagia</taxon>
        <taxon>Cytophagales</taxon>
        <taxon>Cytophagaceae</taxon>
        <taxon>Spirosoma</taxon>
    </lineage>
</organism>
<dbReference type="Proteomes" id="UP000700732">
    <property type="component" value="Unassembled WGS sequence"/>
</dbReference>
<protein>
    <submittedName>
        <fullName evidence="2">Membrane-associated phospholipid phosphatase</fullName>
    </submittedName>
</protein>
<accession>A0ABR6W5J8</accession>
<dbReference type="Pfam" id="PF01569">
    <property type="entry name" value="PAP2"/>
    <property type="match status" value="2"/>
</dbReference>
<dbReference type="InterPro" id="IPR016119">
    <property type="entry name" value="Br/Cl_peroxidase_C"/>
</dbReference>
<dbReference type="InterPro" id="IPR036938">
    <property type="entry name" value="PAP2/HPO_sf"/>
</dbReference>
<sequence>MKTTLLFIALGTLALGQSRAQLEPRAGSWKTWVIPLGEAYRLPPPPNATATQAEEKTLGSMQRQRDSATIQLIDYWNAGAPGYRWQAAIEQLYGGFPPAWIRGKALMNVAVYDATVAAWNTKTTYRRPRPSTHNKTLTPYLAVPDSPSYPCEHAVAAGAAAAILGYLFPAKADSIRQVAERACRSRVLAGVVYPSDSKAGFELGQRVGKAVVELAKADGADAVWDGKRPTGTGLWNDKRPPIQPMAGGCKPWVLTAGNQFRPGPPPEPAGDMKELKQVKKSPAAIGRAFYWASNDYWGDALDQKLFEHNLHMNPPQAARAYALVSVAAQDGYIACWDAKYAYWSIRPNQYDSTYVPPLLFTPPHPSYPSGHATISTARATVLGYLFPEAAAFFMNKAKEAAESRFEGGVHFRVDNVVGMDMGHKVGEEVIKRARRDGAEVRPVLVQK</sequence>
<feature type="domain" description="Phosphatidic acid phosphatase type 2/haloperoxidase" evidence="1">
    <location>
        <begin position="121"/>
        <end position="212"/>
    </location>
</feature>
<feature type="domain" description="Phosphatidic acid phosphatase type 2/haloperoxidase" evidence="1">
    <location>
        <begin position="335"/>
        <end position="422"/>
    </location>
</feature>
<name>A0ABR6W5J8_9BACT</name>
<dbReference type="EMBL" id="VFIA01000009">
    <property type="protein sequence ID" value="MBC3791413.1"/>
    <property type="molecule type" value="Genomic_DNA"/>
</dbReference>
<dbReference type="InterPro" id="IPR052559">
    <property type="entry name" value="V-haloperoxidase"/>
</dbReference>
<dbReference type="RefSeq" id="WP_186737214.1">
    <property type="nucleotide sequence ID" value="NZ_VFIA01000009.1"/>
</dbReference>
<dbReference type="Gene3D" id="1.10.606.10">
    <property type="entry name" value="Vanadium-containing Chloroperoxidase, domain 2"/>
    <property type="match status" value="1"/>
</dbReference>
<dbReference type="PANTHER" id="PTHR34599:SF1">
    <property type="entry name" value="PHOSPHATIDIC ACID PHOSPHATASE TYPE 2_HALOPEROXIDASE DOMAIN-CONTAINING PROTEIN"/>
    <property type="match status" value="1"/>
</dbReference>
<comment type="caution">
    <text evidence="2">The sequence shown here is derived from an EMBL/GenBank/DDBJ whole genome shotgun (WGS) entry which is preliminary data.</text>
</comment>
<dbReference type="PANTHER" id="PTHR34599">
    <property type="entry name" value="PEROXIDASE-RELATED"/>
    <property type="match status" value="1"/>
</dbReference>
<dbReference type="Gene3D" id="1.10.606.20">
    <property type="match status" value="1"/>
</dbReference>
<dbReference type="CDD" id="cd03398">
    <property type="entry name" value="PAP2_haloperoxidase"/>
    <property type="match status" value="1"/>
</dbReference>
<gene>
    <name evidence="2" type="ORF">FH603_1914</name>
</gene>
<evidence type="ECO:0000313" key="2">
    <source>
        <dbReference type="EMBL" id="MBC3791413.1"/>
    </source>
</evidence>
<reference evidence="2 3" key="1">
    <citation type="submission" date="2019-06" db="EMBL/GenBank/DDBJ databases">
        <title>Spirosoma utsteinense sp. nov. isolated from Antarctic ice-free soils.</title>
        <authorList>
            <person name="Tahon G."/>
        </authorList>
    </citation>
    <scope>NUCLEOTIDE SEQUENCE [LARGE SCALE GENOMIC DNA]</scope>
    <source>
        <strain evidence="2 3">LMG 31447</strain>
    </source>
</reference>
<dbReference type="SUPFAM" id="SSF48317">
    <property type="entry name" value="Acid phosphatase/Vanadium-dependent haloperoxidase"/>
    <property type="match status" value="2"/>
</dbReference>
<evidence type="ECO:0000313" key="3">
    <source>
        <dbReference type="Proteomes" id="UP000700732"/>
    </source>
</evidence>
<evidence type="ECO:0000259" key="1">
    <source>
        <dbReference type="Pfam" id="PF01569"/>
    </source>
</evidence>